<dbReference type="GeneID" id="86826721"/>
<dbReference type="Gene3D" id="3.40.50.2000">
    <property type="entry name" value="Glycogen Phosphorylase B"/>
    <property type="match status" value="2"/>
</dbReference>
<evidence type="ECO:0000313" key="7">
    <source>
        <dbReference type="Proteomes" id="UP000629287"/>
    </source>
</evidence>
<comment type="caution">
    <text evidence="6">The sequence shown here is derived from an EMBL/GenBank/DDBJ whole genome shotgun (WGS) entry which is preliminary data.</text>
</comment>
<dbReference type="RefSeq" id="WP_046914706.1">
    <property type="nucleotide sequence ID" value="NZ_JADBGF010000001.1"/>
</dbReference>
<dbReference type="InterPro" id="IPR001296">
    <property type="entry name" value="Glyco_trans_1"/>
</dbReference>
<name>A0A8I0P655_9ACTN</name>
<keyword evidence="2" id="KW-0328">Glycosyltransferase</keyword>
<dbReference type="GO" id="GO:0016757">
    <property type="term" value="F:glycosyltransferase activity"/>
    <property type="evidence" value="ECO:0007669"/>
    <property type="project" value="UniProtKB-KW"/>
</dbReference>
<feature type="domain" description="Glycosyl transferase family 1" evidence="4">
    <location>
        <begin position="201"/>
        <end position="353"/>
    </location>
</feature>
<dbReference type="PANTHER" id="PTHR12526:SF627">
    <property type="entry name" value="D-RHAMNOSYLTRANSFERASE WBPZ"/>
    <property type="match status" value="1"/>
</dbReference>
<evidence type="ECO:0000259" key="4">
    <source>
        <dbReference type="Pfam" id="PF00534"/>
    </source>
</evidence>
<evidence type="ECO:0000256" key="1">
    <source>
        <dbReference type="ARBA" id="ARBA00021292"/>
    </source>
</evidence>
<dbReference type="EMBL" id="JADBGF010000001">
    <property type="protein sequence ID" value="MBE1595998.1"/>
    <property type="molecule type" value="Genomic_DNA"/>
</dbReference>
<protein>
    <recommendedName>
        <fullName evidence="1">D-inositol 3-phosphate glycosyltransferase</fullName>
    </recommendedName>
</protein>
<dbReference type="CDD" id="cd03820">
    <property type="entry name" value="GT4_AmsD-like"/>
    <property type="match status" value="1"/>
</dbReference>
<evidence type="ECO:0000259" key="5">
    <source>
        <dbReference type="Pfam" id="PF13439"/>
    </source>
</evidence>
<dbReference type="SUPFAM" id="SSF53756">
    <property type="entry name" value="UDP-Glycosyltransferase/glycogen phosphorylase"/>
    <property type="match status" value="1"/>
</dbReference>
<feature type="domain" description="Glycosyltransferase subfamily 4-like N-terminal" evidence="5">
    <location>
        <begin position="13"/>
        <end position="189"/>
    </location>
</feature>
<accession>A0A8I0P655</accession>
<dbReference type="OrthoDB" id="570545at2"/>
<dbReference type="PANTHER" id="PTHR12526">
    <property type="entry name" value="GLYCOSYLTRANSFERASE"/>
    <property type="match status" value="1"/>
</dbReference>
<reference evidence="6 7" key="1">
    <citation type="submission" date="2020-10" db="EMBL/GenBank/DDBJ databases">
        <title>Sequencing the genomes of 1000 actinobacteria strains.</title>
        <authorList>
            <person name="Klenk H.-P."/>
        </authorList>
    </citation>
    <scope>NUCLEOTIDE SEQUENCE [LARGE SCALE GENOMIC DNA]</scope>
    <source>
        <strain evidence="6 7">DSM 41803</strain>
    </source>
</reference>
<keyword evidence="7" id="KW-1185">Reference proteome</keyword>
<evidence type="ECO:0000256" key="3">
    <source>
        <dbReference type="ARBA" id="ARBA00022679"/>
    </source>
</evidence>
<sequence>MHISFLIHNAYGIGGTIRTTYNLANTLAEQHDVEIVSVFRHRDEPVFDVDPRVRLRGLVDIREGGADKGHADLRRPAKVFPRAEGRYAQYSALTDRRIAEHLASVDADVLVGTRPGLNVHMARQTRRGPVRVGQEHLTLDSHSPALRATLRGAYPRLDAFTTTTEADARAYRAKMRLPGVRLEAVPNPVPAPGIDPADGSGKWVVAAGRLAPVKRYDLLVKAFDKVRQERPDWRLRIYGGGKQKDKLRSLVDKLDLYNHVYLMGPATPIEPEWAKGSIAAVTSSLESFGMTIVEAMRCGLPVVSTNCPHGPGEIIEDGVDGRLVEVGNVPAIADGLLELINDDDKRRQMAHAALQDSERFDPSHIAERYETLFGDLLARGGASPWGRVRGSLHRTRGALLGSAYAVRGAGRSARSAIRKARTA</sequence>
<dbReference type="InterPro" id="IPR028098">
    <property type="entry name" value="Glyco_trans_4-like_N"/>
</dbReference>
<keyword evidence="3 6" id="KW-0808">Transferase</keyword>
<dbReference type="AlphaFoldDB" id="A0A8I0P655"/>
<gene>
    <name evidence="6" type="ORF">H4687_002127</name>
</gene>
<evidence type="ECO:0000313" key="6">
    <source>
        <dbReference type="EMBL" id="MBE1595998.1"/>
    </source>
</evidence>
<proteinExistence type="predicted"/>
<dbReference type="Pfam" id="PF13439">
    <property type="entry name" value="Glyco_transf_4"/>
    <property type="match status" value="1"/>
</dbReference>
<dbReference type="Proteomes" id="UP000629287">
    <property type="component" value="Unassembled WGS sequence"/>
</dbReference>
<organism evidence="6 7">
    <name type="scientific">Streptomyces stelliscabiei</name>
    <dbReference type="NCBI Taxonomy" id="146820"/>
    <lineage>
        <taxon>Bacteria</taxon>
        <taxon>Bacillati</taxon>
        <taxon>Actinomycetota</taxon>
        <taxon>Actinomycetes</taxon>
        <taxon>Kitasatosporales</taxon>
        <taxon>Streptomycetaceae</taxon>
        <taxon>Streptomyces</taxon>
    </lineage>
</organism>
<dbReference type="Pfam" id="PF00534">
    <property type="entry name" value="Glycos_transf_1"/>
    <property type="match status" value="1"/>
</dbReference>
<evidence type="ECO:0000256" key="2">
    <source>
        <dbReference type="ARBA" id="ARBA00022676"/>
    </source>
</evidence>